<proteinExistence type="predicted"/>
<comment type="caution">
    <text evidence="1">The sequence shown here is derived from an EMBL/GenBank/DDBJ whole genome shotgun (WGS) entry which is preliminary data.</text>
</comment>
<name>A0A9P3LSN0_9FUNG</name>
<organism evidence="1 2">
    <name type="scientific">Entomortierella parvispora</name>
    <dbReference type="NCBI Taxonomy" id="205924"/>
    <lineage>
        <taxon>Eukaryota</taxon>
        <taxon>Fungi</taxon>
        <taxon>Fungi incertae sedis</taxon>
        <taxon>Mucoromycota</taxon>
        <taxon>Mortierellomycotina</taxon>
        <taxon>Mortierellomycetes</taxon>
        <taxon>Mortierellales</taxon>
        <taxon>Mortierellaceae</taxon>
        <taxon>Entomortierella</taxon>
    </lineage>
</organism>
<gene>
    <name evidence="1" type="ORF">EMPS_01131</name>
</gene>
<sequence length="115" mass="12090">MGNCTSSIEITNADGTTTVMTQKMFSNKVHLQNSDGTSSMMTQDLKSRAIQISHSDGTNTTIQPSIVGRNPLNQAIRITNTDSNGNVTLAPNPASARTADLVMLASARAVPLPSS</sequence>
<accession>A0A9P3LSN0</accession>
<dbReference type="OrthoDB" id="2323345at2759"/>
<dbReference type="EMBL" id="BQFW01000002">
    <property type="protein sequence ID" value="GJJ68785.1"/>
    <property type="molecule type" value="Genomic_DNA"/>
</dbReference>
<dbReference type="AlphaFoldDB" id="A0A9P3LSN0"/>
<dbReference type="Proteomes" id="UP000827284">
    <property type="component" value="Unassembled WGS sequence"/>
</dbReference>
<keyword evidence="2" id="KW-1185">Reference proteome</keyword>
<evidence type="ECO:0000313" key="1">
    <source>
        <dbReference type="EMBL" id="GJJ68785.1"/>
    </source>
</evidence>
<reference evidence="1" key="1">
    <citation type="submission" date="2021-11" db="EMBL/GenBank/DDBJ databases">
        <authorList>
            <person name="Herlambang A."/>
            <person name="Guo Y."/>
            <person name="Takashima Y."/>
            <person name="Nishizawa T."/>
        </authorList>
    </citation>
    <scope>NUCLEOTIDE SEQUENCE</scope>
    <source>
        <strain evidence="1">E1425</strain>
    </source>
</reference>
<protein>
    <submittedName>
        <fullName evidence="1">Uncharacterized protein</fullName>
    </submittedName>
</protein>
<evidence type="ECO:0000313" key="2">
    <source>
        <dbReference type="Proteomes" id="UP000827284"/>
    </source>
</evidence>
<reference evidence="1" key="2">
    <citation type="journal article" date="2022" name="Microbiol. Resour. Announc.">
        <title>Whole-Genome Sequence of Entomortierella parvispora E1425, a Mucoromycotan Fungus Associated with Burkholderiaceae-Related Endosymbiotic Bacteria.</title>
        <authorList>
            <person name="Herlambang A."/>
            <person name="Guo Y."/>
            <person name="Takashima Y."/>
            <person name="Narisawa K."/>
            <person name="Ohta H."/>
            <person name="Nishizawa T."/>
        </authorList>
    </citation>
    <scope>NUCLEOTIDE SEQUENCE</scope>
    <source>
        <strain evidence="1">E1425</strain>
    </source>
</reference>